<reference evidence="3" key="1">
    <citation type="submission" date="2016-10" db="EMBL/GenBank/DDBJ databases">
        <authorList>
            <person name="Wegmann U."/>
        </authorList>
    </citation>
    <scope>NUCLEOTIDE SEQUENCE [LARGE SCALE GENOMIC DNA]</scope>
</reference>
<proteinExistence type="predicted"/>
<gene>
    <name evidence="2" type="ORF">DESPIGER_1353</name>
</gene>
<dbReference type="AlphaFoldDB" id="A0A1K1LER4"/>
<protein>
    <submittedName>
        <fullName evidence="2">Uncharacterized protein</fullName>
    </submittedName>
</protein>
<dbReference type="KEGG" id="dpg:DESPIGER_1353"/>
<accession>A0A1K1LER4</accession>
<sequence>MPRQNGICLTGRPQGQALSGDELGPGRSRLHGRASLPGP</sequence>
<keyword evidence="3" id="KW-1185">Reference proteome</keyword>
<evidence type="ECO:0000313" key="2">
    <source>
        <dbReference type="EMBL" id="SFV73199.1"/>
    </source>
</evidence>
<evidence type="ECO:0000313" key="3">
    <source>
        <dbReference type="Proteomes" id="UP000186323"/>
    </source>
</evidence>
<name>A0A1K1LER4_9BACT</name>
<organism evidence="2 3">
    <name type="scientific">Desulfovibrio piger</name>
    <dbReference type="NCBI Taxonomy" id="901"/>
    <lineage>
        <taxon>Bacteria</taxon>
        <taxon>Pseudomonadati</taxon>
        <taxon>Thermodesulfobacteriota</taxon>
        <taxon>Desulfovibrionia</taxon>
        <taxon>Desulfovibrionales</taxon>
        <taxon>Desulfovibrionaceae</taxon>
        <taxon>Desulfovibrio</taxon>
    </lineage>
</organism>
<feature type="region of interest" description="Disordered" evidence="1">
    <location>
        <begin position="1"/>
        <end position="39"/>
    </location>
</feature>
<dbReference type="Proteomes" id="UP000186323">
    <property type="component" value="Chromosome I"/>
</dbReference>
<dbReference type="EMBL" id="LT630450">
    <property type="protein sequence ID" value="SFV73199.1"/>
    <property type="molecule type" value="Genomic_DNA"/>
</dbReference>
<evidence type="ECO:0000256" key="1">
    <source>
        <dbReference type="SAM" id="MobiDB-lite"/>
    </source>
</evidence>